<name>A0A8B6HJV8_MYTGA</name>
<dbReference type="CDD" id="cd15331">
    <property type="entry name" value="7tmA_5-HT1A_invertebrates"/>
    <property type="match status" value="1"/>
</dbReference>
<dbReference type="PANTHER" id="PTHR24248">
    <property type="entry name" value="ADRENERGIC RECEPTOR-RELATED G-PROTEIN COUPLED RECEPTOR"/>
    <property type="match status" value="1"/>
</dbReference>
<dbReference type="Pfam" id="PF00001">
    <property type="entry name" value="7tm_1"/>
    <property type="match status" value="1"/>
</dbReference>
<dbReference type="PROSITE" id="PS00237">
    <property type="entry name" value="G_PROTEIN_RECEP_F1_1"/>
    <property type="match status" value="1"/>
</dbReference>
<protein>
    <submittedName>
        <fullName evidence="12">5-hydroxytryptamine receptor 1</fullName>
    </submittedName>
</protein>
<dbReference type="GO" id="GO:0005886">
    <property type="term" value="C:plasma membrane"/>
    <property type="evidence" value="ECO:0007669"/>
    <property type="project" value="UniProtKB-SubCell"/>
</dbReference>
<dbReference type="SUPFAM" id="SSF81321">
    <property type="entry name" value="Family A G protein-coupled receptor-like"/>
    <property type="match status" value="1"/>
</dbReference>
<feature type="transmembrane region" description="Helical" evidence="10">
    <location>
        <begin position="113"/>
        <end position="132"/>
    </location>
</feature>
<keyword evidence="6 10" id="KW-0472">Membrane</keyword>
<comment type="similarity">
    <text evidence="9">Belongs to the G-protein coupled receptor 1 family.</text>
</comment>
<evidence type="ECO:0000256" key="3">
    <source>
        <dbReference type="ARBA" id="ARBA00022692"/>
    </source>
</evidence>
<dbReference type="OrthoDB" id="5956310at2759"/>
<organism evidence="12 13">
    <name type="scientific">Mytilus galloprovincialis</name>
    <name type="common">Mediterranean mussel</name>
    <dbReference type="NCBI Taxonomy" id="29158"/>
    <lineage>
        <taxon>Eukaryota</taxon>
        <taxon>Metazoa</taxon>
        <taxon>Spiralia</taxon>
        <taxon>Lophotrochozoa</taxon>
        <taxon>Mollusca</taxon>
        <taxon>Bivalvia</taxon>
        <taxon>Autobranchia</taxon>
        <taxon>Pteriomorphia</taxon>
        <taxon>Mytilida</taxon>
        <taxon>Mytiloidea</taxon>
        <taxon>Mytilidae</taxon>
        <taxon>Mytilinae</taxon>
        <taxon>Mytilus</taxon>
    </lineage>
</organism>
<dbReference type="InterPro" id="IPR000276">
    <property type="entry name" value="GPCR_Rhodpsn"/>
</dbReference>
<evidence type="ECO:0000256" key="4">
    <source>
        <dbReference type="ARBA" id="ARBA00022989"/>
    </source>
</evidence>
<evidence type="ECO:0000313" key="12">
    <source>
        <dbReference type="EMBL" id="VDI79810.1"/>
    </source>
</evidence>
<evidence type="ECO:0000256" key="9">
    <source>
        <dbReference type="RuleBase" id="RU000688"/>
    </source>
</evidence>
<keyword evidence="4 10" id="KW-1133">Transmembrane helix</keyword>
<feature type="transmembrane region" description="Helical" evidence="10">
    <location>
        <begin position="192"/>
        <end position="213"/>
    </location>
</feature>
<evidence type="ECO:0000256" key="6">
    <source>
        <dbReference type="ARBA" id="ARBA00023136"/>
    </source>
</evidence>
<dbReference type="EMBL" id="UYJE01010115">
    <property type="protein sequence ID" value="VDI79810.1"/>
    <property type="molecule type" value="Genomic_DNA"/>
</dbReference>
<proteinExistence type="inferred from homology"/>
<keyword evidence="13" id="KW-1185">Reference proteome</keyword>
<dbReference type="AlphaFoldDB" id="A0A8B6HJV8"/>
<dbReference type="Proteomes" id="UP000596742">
    <property type="component" value="Unassembled WGS sequence"/>
</dbReference>
<keyword evidence="5 9" id="KW-0297">G-protein coupled receptor</keyword>
<evidence type="ECO:0000313" key="13">
    <source>
        <dbReference type="Proteomes" id="UP000596742"/>
    </source>
</evidence>
<dbReference type="PROSITE" id="PS50262">
    <property type="entry name" value="G_PROTEIN_RECEP_F1_2"/>
    <property type="match status" value="1"/>
</dbReference>
<feature type="transmembrane region" description="Helical" evidence="10">
    <location>
        <begin position="233"/>
        <end position="259"/>
    </location>
</feature>
<keyword evidence="8 9" id="KW-0807">Transducer</keyword>
<feature type="non-terminal residue" evidence="12">
    <location>
        <position position="506"/>
    </location>
</feature>
<dbReference type="Gene3D" id="1.20.1070.10">
    <property type="entry name" value="Rhodopsin 7-helix transmembrane proteins"/>
    <property type="match status" value="1"/>
</dbReference>
<evidence type="ECO:0000256" key="2">
    <source>
        <dbReference type="ARBA" id="ARBA00022475"/>
    </source>
</evidence>
<evidence type="ECO:0000256" key="5">
    <source>
        <dbReference type="ARBA" id="ARBA00023040"/>
    </source>
</evidence>
<evidence type="ECO:0000256" key="10">
    <source>
        <dbReference type="SAM" id="Phobius"/>
    </source>
</evidence>
<feature type="transmembrane region" description="Helical" evidence="10">
    <location>
        <begin position="152"/>
        <end position="172"/>
    </location>
</feature>
<keyword evidence="3 9" id="KW-0812">Transmembrane</keyword>
<gene>
    <name evidence="12" type="ORF">MGAL_10B063464</name>
</gene>
<dbReference type="GO" id="GO:0004930">
    <property type="term" value="F:G protein-coupled receptor activity"/>
    <property type="evidence" value="ECO:0007669"/>
    <property type="project" value="UniProtKB-KW"/>
</dbReference>
<feature type="transmembrane region" description="Helical" evidence="10">
    <location>
        <begin position="76"/>
        <end position="101"/>
    </location>
</feature>
<dbReference type="GO" id="GO:0071880">
    <property type="term" value="P:adenylate cyclase-activating adrenergic receptor signaling pathway"/>
    <property type="evidence" value="ECO:0007669"/>
    <property type="project" value="TreeGrafter"/>
</dbReference>
<dbReference type="PRINTS" id="PR00237">
    <property type="entry name" value="GPCRRHODOPSN"/>
</dbReference>
<reference evidence="12" key="1">
    <citation type="submission" date="2018-11" db="EMBL/GenBank/DDBJ databases">
        <authorList>
            <person name="Alioto T."/>
            <person name="Alioto T."/>
        </authorList>
    </citation>
    <scope>NUCLEOTIDE SEQUENCE</scope>
</reference>
<evidence type="ECO:0000256" key="7">
    <source>
        <dbReference type="ARBA" id="ARBA00023170"/>
    </source>
</evidence>
<sequence>AINSRTQFTTFSVTFVYPRTYGNDTESTVVVDISSADKKNQINRLIFENSTQIWNSTENTSTQTFSYVPRYETSHMVIIVIILGCMILSTILGNVFVIAAIVLERSLQGVSNYLILSLAVTDLMVAVLVMPISVVNQVSVFWYLGSELCDMWVSFDVLCCTASILHLVAISLDRFWAVSNIDYIRRRCAKQILIMIVIVWIVSVLISITPLFGWKKEENNPETVGNCLISQDYAYTVLSTVGAFYCPMILMLVLNYKIYTAARSRIRKKHFSSSGSNARPIPCQTITNADVTTHHNSSGSDVSQDGFTVYNGSCVNGPEFENTETVPTDYQLNGTGNISDSQLKYLTVPTNVYSFNKPLNPKTSSENNNCSKEIKLKETKEKMRKAKLEMKRERKAARVLGIITGAFIACWLPFFIIAFTAPFCELLRFHAIMFLQIPLHISNGLSGQNSSLTQSGCKSNDICKIPPGNQVANDICKIPPGAYKQSVISLKLHETWGDLMKQILTR</sequence>
<comment type="subcellular location">
    <subcellularLocation>
        <location evidence="1">Cell membrane</location>
        <topology evidence="1">Multi-pass membrane protein</topology>
    </subcellularLocation>
</comment>
<dbReference type="GO" id="GO:0043410">
    <property type="term" value="P:positive regulation of MAPK cascade"/>
    <property type="evidence" value="ECO:0007669"/>
    <property type="project" value="TreeGrafter"/>
</dbReference>
<feature type="transmembrane region" description="Helical" evidence="10">
    <location>
        <begin position="399"/>
        <end position="423"/>
    </location>
</feature>
<evidence type="ECO:0000259" key="11">
    <source>
        <dbReference type="PROSITE" id="PS50262"/>
    </source>
</evidence>
<feature type="domain" description="G-protein coupled receptors family 1 profile" evidence="11">
    <location>
        <begin position="93"/>
        <end position="419"/>
    </location>
</feature>
<comment type="caution">
    <text evidence="12">The sequence shown here is derived from an EMBL/GenBank/DDBJ whole genome shotgun (WGS) entry which is preliminary data.</text>
</comment>
<dbReference type="PANTHER" id="PTHR24248:SF200">
    <property type="entry name" value="5-HYDROXYTRYPTAMINE RECEPTOR 1B-LIKE ISOFORM X1"/>
    <property type="match status" value="1"/>
</dbReference>
<evidence type="ECO:0000256" key="1">
    <source>
        <dbReference type="ARBA" id="ARBA00004651"/>
    </source>
</evidence>
<keyword evidence="2" id="KW-1003">Cell membrane</keyword>
<accession>A0A8B6HJV8</accession>
<dbReference type="InterPro" id="IPR017452">
    <property type="entry name" value="GPCR_Rhodpsn_7TM"/>
</dbReference>
<evidence type="ECO:0000256" key="8">
    <source>
        <dbReference type="ARBA" id="ARBA00023224"/>
    </source>
</evidence>
<keyword evidence="7 9" id="KW-0675">Receptor</keyword>